<proteinExistence type="predicted"/>
<reference evidence="1" key="1">
    <citation type="submission" date="2020-06" db="EMBL/GenBank/DDBJ databases">
        <title>Unique genomic features of the anaerobic methanotrophic archaea.</title>
        <authorList>
            <person name="Chadwick G.L."/>
            <person name="Skennerton C.T."/>
            <person name="Laso-Perez R."/>
            <person name="Leu A.O."/>
            <person name="Speth D.R."/>
            <person name="Yu H."/>
            <person name="Morgan-Lang C."/>
            <person name="Hatzenpichler R."/>
            <person name="Goudeau D."/>
            <person name="Malmstrom R."/>
            <person name="Brazelton W.J."/>
            <person name="Woyke T."/>
            <person name="Hallam S.J."/>
            <person name="Tyson G.W."/>
            <person name="Wegener G."/>
            <person name="Boetius A."/>
            <person name="Orphan V."/>
        </authorList>
    </citation>
    <scope>NUCLEOTIDE SEQUENCE</scope>
</reference>
<dbReference type="EMBL" id="MT631212">
    <property type="protein sequence ID" value="QNO46660.1"/>
    <property type="molecule type" value="Genomic_DNA"/>
</dbReference>
<gene>
    <name evidence="1" type="ORF">LDPDHNFI_00014</name>
</gene>
<protein>
    <recommendedName>
        <fullName evidence="2">PIN domain-containing protein</fullName>
    </recommendedName>
</protein>
<sequence>MIFDTDILSMFGKICRTDLLRKLFPKTSLVISFEVYNELLRAKEAGYDFVDDILEQGFGIVYLDSELIKEYEEKKIKLRNIHAGELTSILLSKREGMAFVTNDSKAKRFCEENGVEWLDIIDLLRLCYQKHVLDGREIEKVVREIEEKDMTRITRKEEIFADVV</sequence>
<dbReference type="AlphaFoldDB" id="A0A7G9YF76"/>
<accession>A0A7G9YF76</accession>
<evidence type="ECO:0000313" key="1">
    <source>
        <dbReference type="EMBL" id="QNO46660.1"/>
    </source>
</evidence>
<dbReference type="Pfam" id="PF11848">
    <property type="entry name" value="DUF3368"/>
    <property type="match status" value="1"/>
</dbReference>
<dbReference type="InterPro" id="IPR021799">
    <property type="entry name" value="PIN-like_prokaryotic"/>
</dbReference>
<evidence type="ECO:0008006" key="2">
    <source>
        <dbReference type="Google" id="ProtNLM"/>
    </source>
</evidence>
<name>A0A7G9YF76_9EURY</name>
<dbReference type="InterPro" id="IPR029060">
    <property type="entry name" value="PIN-like_dom_sf"/>
</dbReference>
<organism evidence="1">
    <name type="scientific">Candidatus Methanogaster sp. ANME-2c ERB4</name>
    <dbReference type="NCBI Taxonomy" id="2759911"/>
    <lineage>
        <taxon>Archaea</taxon>
        <taxon>Methanobacteriati</taxon>
        <taxon>Methanobacteriota</taxon>
        <taxon>Stenosarchaea group</taxon>
        <taxon>Methanomicrobia</taxon>
        <taxon>Methanosarcinales</taxon>
        <taxon>ANME-2 cluster</taxon>
        <taxon>Candidatus Methanogasteraceae</taxon>
        <taxon>Candidatus Methanogaster</taxon>
    </lineage>
</organism>
<dbReference type="SUPFAM" id="SSF88723">
    <property type="entry name" value="PIN domain-like"/>
    <property type="match status" value="1"/>
</dbReference>